<keyword evidence="6" id="KW-0106">Calcium</keyword>
<dbReference type="SUPFAM" id="SSF49899">
    <property type="entry name" value="Concanavalin A-like lectins/glucanases"/>
    <property type="match status" value="1"/>
</dbReference>
<comment type="subcellular location">
    <subcellularLocation>
        <location evidence="2">Secreted</location>
    </subcellularLocation>
</comment>
<dbReference type="Proteomes" id="UP001557470">
    <property type="component" value="Unassembled WGS sequence"/>
</dbReference>
<keyword evidence="4" id="KW-0479">Metal-binding</keyword>
<evidence type="ECO:0000256" key="5">
    <source>
        <dbReference type="ARBA" id="ARBA00022729"/>
    </source>
</evidence>
<evidence type="ECO:0000256" key="1">
    <source>
        <dbReference type="ARBA" id="ARBA00001913"/>
    </source>
</evidence>
<sequence>MPFYSYTPVSSVKGIRPWTSLCVTWERMTGVAQVWRGGSVSIRKRLIGQVVAGPPVLSMYSFEGQVTDVEVWDHVLSQTTIMDYMSGYVYNSGNLLTWSNAIYSTTGNVLLERNAYVSDNQPISGWHSPPLPMKRKCKWRKREMAKEWKLKWRNSKKSDQRKFKWLKTKREK</sequence>
<dbReference type="Pfam" id="PF00354">
    <property type="entry name" value="Pentaxin"/>
    <property type="match status" value="1"/>
</dbReference>
<dbReference type="Gene3D" id="2.60.120.200">
    <property type="match status" value="1"/>
</dbReference>
<evidence type="ECO:0000313" key="11">
    <source>
        <dbReference type="EMBL" id="KAL0965278.1"/>
    </source>
</evidence>
<dbReference type="PANTHER" id="PTHR45869:SF7">
    <property type="entry name" value="C-REACTIVE PROTEIN"/>
    <property type="match status" value="1"/>
</dbReference>
<evidence type="ECO:0000259" key="10">
    <source>
        <dbReference type="PROSITE" id="PS51828"/>
    </source>
</evidence>
<evidence type="ECO:0000313" key="12">
    <source>
        <dbReference type="Proteomes" id="UP001557470"/>
    </source>
</evidence>
<feature type="domain" description="Pentraxin (PTX)" evidence="10">
    <location>
        <begin position="1"/>
        <end position="117"/>
    </location>
</feature>
<organism evidence="11 12">
    <name type="scientific">Umbra pygmaea</name>
    <name type="common">Eastern mudminnow</name>
    <dbReference type="NCBI Taxonomy" id="75934"/>
    <lineage>
        <taxon>Eukaryota</taxon>
        <taxon>Metazoa</taxon>
        <taxon>Chordata</taxon>
        <taxon>Craniata</taxon>
        <taxon>Vertebrata</taxon>
        <taxon>Euteleostomi</taxon>
        <taxon>Actinopterygii</taxon>
        <taxon>Neopterygii</taxon>
        <taxon>Teleostei</taxon>
        <taxon>Protacanthopterygii</taxon>
        <taxon>Esociformes</taxon>
        <taxon>Umbridae</taxon>
        <taxon>Umbra</taxon>
    </lineage>
</organism>
<dbReference type="GO" id="GO:0005576">
    <property type="term" value="C:extracellular region"/>
    <property type="evidence" value="ECO:0007669"/>
    <property type="project" value="UniProtKB-SubCell"/>
</dbReference>
<evidence type="ECO:0000256" key="8">
    <source>
        <dbReference type="ARBA" id="ARBA00038102"/>
    </source>
</evidence>
<evidence type="ECO:0000256" key="4">
    <source>
        <dbReference type="ARBA" id="ARBA00022723"/>
    </source>
</evidence>
<evidence type="ECO:0000256" key="6">
    <source>
        <dbReference type="ARBA" id="ARBA00022837"/>
    </source>
</evidence>
<dbReference type="InterPro" id="IPR051005">
    <property type="entry name" value="Pentraxin_domain"/>
</dbReference>
<comment type="caution">
    <text evidence="11">The sequence shown here is derived from an EMBL/GenBank/DDBJ whole genome shotgun (WGS) entry which is preliminary data.</text>
</comment>
<name>A0ABD0WRM0_UMBPY</name>
<gene>
    <name evidence="11" type="ORF">UPYG_G00279190</name>
</gene>
<proteinExistence type="inferred from homology"/>
<evidence type="ECO:0000256" key="2">
    <source>
        <dbReference type="ARBA" id="ARBA00004613"/>
    </source>
</evidence>
<dbReference type="EMBL" id="JAGEUA010000009">
    <property type="protein sequence ID" value="KAL0965278.1"/>
    <property type="molecule type" value="Genomic_DNA"/>
</dbReference>
<keyword evidence="12" id="KW-1185">Reference proteome</keyword>
<evidence type="ECO:0000256" key="7">
    <source>
        <dbReference type="ARBA" id="ARBA00023157"/>
    </source>
</evidence>
<evidence type="ECO:0000256" key="9">
    <source>
        <dbReference type="PROSITE-ProRule" id="PRU01172"/>
    </source>
</evidence>
<accession>A0ABD0WRM0</accession>
<comment type="caution">
    <text evidence="9">Lacks conserved residue(s) required for the propagation of feature annotation.</text>
</comment>
<protein>
    <recommendedName>
        <fullName evidence="10">Pentraxin (PTX) domain-containing protein</fullName>
    </recommendedName>
</protein>
<dbReference type="AlphaFoldDB" id="A0ABD0WRM0"/>
<keyword evidence="3" id="KW-0964">Secreted</keyword>
<keyword evidence="7" id="KW-1015">Disulfide bond</keyword>
<dbReference type="InterPro" id="IPR001759">
    <property type="entry name" value="PTX_dom"/>
</dbReference>
<dbReference type="InterPro" id="IPR013320">
    <property type="entry name" value="ConA-like_dom_sf"/>
</dbReference>
<comment type="cofactor">
    <cofactor evidence="1">
        <name>Ca(2+)</name>
        <dbReference type="ChEBI" id="CHEBI:29108"/>
    </cofactor>
</comment>
<dbReference type="PROSITE" id="PS51828">
    <property type="entry name" value="PTX_2"/>
    <property type="match status" value="1"/>
</dbReference>
<evidence type="ECO:0000256" key="3">
    <source>
        <dbReference type="ARBA" id="ARBA00022525"/>
    </source>
</evidence>
<comment type="similarity">
    <text evidence="8">Belongs to the pentraxin family.</text>
</comment>
<reference evidence="11 12" key="1">
    <citation type="submission" date="2024-06" db="EMBL/GenBank/DDBJ databases">
        <authorList>
            <person name="Pan Q."/>
            <person name="Wen M."/>
            <person name="Jouanno E."/>
            <person name="Zahm M."/>
            <person name="Klopp C."/>
            <person name="Cabau C."/>
            <person name="Louis A."/>
            <person name="Berthelot C."/>
            <person name="Parey E."/>
            <person name="Roest Crollius H."/>
            <person name="Montfort J."/>
            <person name="Robinson-Rechavi M."/>
            <person name="Bouchez O."/>
            <person name="Lampietro C."/>
            <person name="Lopez Roques C."/>
            <person name="Donnadieu C."/>
            <person name="Postlethwait J."/>
            <person name="Bobe J."/>
            <person name="Verreycken H."/>
            <person name="Guiguen Y."/>
        </authorList>
    </citation>
    <scope>NUCLEOTIDE SEQUENCE [LARGE SCALE GENOMIC DNA]</scope>
    <source>
        <strain evidence="11">Up_M1</strain>
        <tissue evidence="11">Testis</tissue>
    </source>
</reference>
<keyword evidence="5" id="KW-0732">Signal</keyword>
<dbReference type="GO" id="GO:0046872">
    <property type="term" value="F:metal ion binding"/>
    <property type="evidence" value="ECO:0007669"/>
    <property type="project" value="UniProtKB-KW"/>
</dbReference>
<dbReference type="PANTHER" id="PTHR45869">
    <property type="entry name" value="C-REACTIVE PROTEIN-RELATED"/>
    <property type="match status" value="1"/>
</dbReference>